<dbReference type="Proteomes" id="UP000192674">
    <property type="component" value="Unassembled WGS sequence"/>
</dbReference>
<organism evidence="1 2">
    <name type="scientific">Kibdelosporangium aridum</name>
    <dbReference type="NCBI Taxonomy" id="2030"/>
    <lineage>
        <taxon>Bacteria</taxon>
        <taxon>Bacillati</taxon>
        <taxon>Actinomycetota</taxon>
        <taxon>Actinomycetes</taxon>
        <taxon>Pseudonocardiales</taxon>
        <taxon>Pseudonocardiaceae</taxon>
        <taxon>Kibdelosporangium</taxon>
    </lineage>
</organism>
<name>A0A1W2ADW8_KIBAR</name>
<keyword evidence="2" id="KW-1185">Reference proteome</keyword>
<dbReference type="OrthoDB" id="3689643at2"/>
<evidence type="ECO:0000313" key="1">
    <source>
        <dbReference type="EMBL" id="SMC58468.1"/>
    </source>
</evidence>
<gene>
    <name evidence="1" type="ORF">SAMN05661093_00701</name>
</gene>
<dbReference type="AlphaFoldDB" id="A0A1W2ADW8"/>
<dbReference type="EMBL" id="FWXV01000001">
    <property type="protein sequence ID" value="SMC58468.1"/>
    <property type="molecule type" value="Genomic_DNA"/>
</dbReference>
<accession>A0A1W2ADW8</accession>
<evidence type="ECO:0000313" key="2">
    <source>
        <dbReference type="Proteomes" id="UP000192674"/>
    </source>
</evidence>
<protein>
    <submittedName>
        <fullName evidence="1">Uncharacterized protein</fullName>
    </submittedName>
</protein>
<sequence>MSISQHAAPTTAKVERPKPTVTLTPGLRLRTEVGVALHDLSQAGDVRTVLDNLRGALAYTAAIGETAMVAKACEDVRLAISRLDAGLVTSACSSLTEALRALSPHQEATPVLARML</sequence>
<proteinExistence type="predicted"/>
<dbReference type="RefSeq" id="WP_084424524.1">
    <property type="nucleotide sequence ID" value="NZ_FWXV01000001.1"/>
</dbReference>
<reference evidence="1 2" key="1">
    <citation type="submission" date="2017-04" db="EMBL/GenBank/DDBJ databases">
        <authorList>
            <person name="Afonso C.L."/>
            <person name="Miller P.J."/>
            <person name="Scott M.A."/>
            <person name="Spackman E."/>
            <person name="Goraichik I."/>
            <person name="Dimitrov K.M."/>
            <person name="Suarez D.L."/>
            <person name="Swayne D.E."/>
        </authorList>
    </citation>
    <scope>NUCLEOTIDE SEQUENCE [LARGE SCALE GENOMIC DNA]</scope>
    <source>
        <strain evidence="1 2">DSM 43828</strain>
    </source>
</reference>